<dbReference type="Proteomes" id="UP000075635">
    <property type="component" value="Unassembled WGS sequence"/>
</dbReference>
<dbReference type="AlphaFoldDB" id="A0A150QT40"/>
<accession>A0A150QT40</accession>
<proteinExistence type="predicted"/>
<comment type="caution">
    <text evidence="1">The sequence shown here is derived from an EMBL/GenBank/DDBJ whole genome shotgun (WGS) entry which is preliminary data.</text>
</comment>
<reference evidence="1 2" key="1">
    <citation type="submission" date="2014-02" db="EMBL/GenBank/DDBJ databases">
        <title>The small core and large imbalanced accessory genome model reveals a collaborative survival strategy of Sorangium cellulosum strains in nature.</title>
        <authorList>
            <person name="Han K."/>
            <person name="Peng R."/>
            <person name="Blom J."/>
            <person name="Li Y.-Z."/>
        </authorList>
    </citation>
    <scope>NUCLEOTIDE SEQUENCE [LARGE SCALE GENOMIC DNA]</scope>
    <source>
        <strain evidence="1 2">So0011-07</strain>
    </source>
</reference>
<organism evidence="1 2">
    <name type="scientific">Sorangium cellulosum</name>
    <name type="common">Polyangium cellulosum</name>
    <dbReference type="NCBI Taxonomy" id="56"/>
    <lineage>
        <taxon>Bacteria</taxon>
        <taxon>Pseudomonadati</taxon>
        <taxon>Myxococcota</taxon>
        <taxon>Polyangia</taxon>
        <taxon>Polyangiales</taxon>
        <taxon>Polyangiaceae</taxon>
        <taxon>Sorangium</taxon>
    </lineage>
</organism>
<dbReference type="Pfam" id="PF10938">
    <property type="entry name" value="YfdX"/>
    <property type="match status" value="1"/>
</dbReference>
<name>A0A150QT40_SORCE</name>
<dbReference type="EMBL" id="JEMB01003541">
    <property type="protein sequence ID" value="KYF71163.1"/>
    <property type="molecule type" value="Genomic_DNA"/>
</dbReference>
<protein>
    <submittedName>
        <fullName evidence="1">Uncharacterized protein</fullName>
    </submittedName>
</protein>
<evidence type="ECO:0000313" key="2">
    <source>
        <dbReference type="Proteomes" id="UP000075635"/>
    </source>
</evidence>
<dbReference type="InterPro" id="IPR021236">
    <property type="entry name" value="Uncharacterised_YfdX"/>
</dbReference>
<evidence type="ECO:0000313" key="1">
    <source>
        <dbReference type="EMBL" id="KYF71163.1"/>
    </source>
</evidence>
<sequence>MRTRRGAWRDTGVIDAAPVDIHVIKEIAQTAEWAVEDKNYPAARVVLFGLTSEIRPRVYNLPLATPIRPR</sequence>
<gene>
    <name evidence="1" type="ORF">BE17_22815</name>
</gene>